<accession>A0AA37W953</accession>
<keyword evidence="4 13" id="KW-0813">Transport</keyword>
<reference evidence="15" key="1">
    <citation type="journal article" date="2014" name="Int. J. Syst. Evol. Microbiol.">
        <title>Complete genome sequence of Corynebacterium casei LMG S-19264T (=DSM 44701T), isolated from a smear-ripened cheese.</title>
        <authorList>
            <consortium name="US DOE Joint Genome Institute (JGI-PGF)"/>
            <person name="Walter F."/>
            <person name="Albersmeier A."/>
            <person name="Kalinowski J."/>
            <person name="Ruckert C."/>
        </authorList>
    </citation>
    <scope>NUCLEOTIDE SEQUENCE</scope>
    <source>
        <strain evidence="15">NBRC 110071</strain>
    </source>
</reference>
<dbReference type="InterPro" id="IPR006136">
    <property type="entry name" value="FlhB"/>
</dbReference>
<name>A0AA37W953_9GAMM</name>
<dbReference type="SUPFAM" id="SSF160544">
    <property type="entry name" value="EscU C-terminal domain-like"/>
    <property type="match status" value="1"/>
</dbReference>
<dbReference type="EMBL" id="BSNM01000015">
    <property type="protein sequence ID" value="GLQ32351.1"/>
    <property type="molecule type" value="Genomic_DNA"/>
</dbReference>
<feature type="transmembrane region" description="Helical" evidence="13">
    <location>
        <begin position="188"/>
        <end position="215"/>
    </location>
</feature>
<comment type="caution">
    <text evidence="15">The sequence shown here is derived from an EMBL/GenBank/DDBJ whole genome shotgun (WGS) entry which is preliminary data.</text>
</comment>
<evidence type="ECO:0000256" key="13">
    <source>
        <dbReference type="RuleBase" id="RU364091"/>
    </source>
</evidence>
<keyword evidence="11 13" id="KW-1006">Bacterial flagellum protein export</keyword>
<evidence type="ECO:0000256" key="2">
    <source>
        <dbReference type="ARBA" id="ARBA00010690"/>
    </source>
</evidence>
<keyword evidence="15" id="KW-0282">Flagellum</keyword>
<dbReference type="InterPro" id="IPR029025">
    <property type="entry name" value="T3SS_substrate_exporter_C"/>
</dbReference>
<keyword evidence="15" id="KW-0966">Cell projection</keyword>
<dbReference type="InterPro" id="IPR006135">
    <property type="entry name" value="T3SS_substrate_exporter"/>
</dbReference>
<evidence type="ECO:0000256" key="6">
    <source>
        <dbReference type="ARBA" id="ARBA00022692"/>
    </source>
</evidence>
<evidence type="ECO:0000256" key="7">
    <source>
        <dbReference type="ARBA" id="ARBA00022795"/>
    </source>
</evidence>
<comment type="subcellular location">
    <subcellularLocation>
        <location evidence="1">Cell membrane</location>
        <topology evidence="1">Multi-pass membrane protein</topology>
    </subcellularLocation>
</comment>
<comment type="caution">
    <text evidence="13">Lacks conserved residue(s) required for the propagation of feature annotation.</text>
</comment>
<dbReference type="NCBIfam" id="TIGR00328">
    <property type="entry name" value="flhB"/>
    <property type="match status" value="1"/>
</dbReference>
<evidence type="ECO:0000313" key="15">
    <source>
        <dbReference type="EMBL" id="GLQ32351.1"/>
    </source>
</evidence>
<reference evidence="15" key="2">
    <citation type="submission" date="2023-01" db="EMBL/GenBank/DDBJ databases">
        <title>Draft genome sequence of Litoribrevibacter albus strain NBRC 110071.</title>
        <authorList>
            <person name="Sun Q."/>
            <person name="Mori K."/>
        </authorList>
    </citation>
    <scope>NUCLEOTIDE SEQUENCE</scope>
    <source>
        <strain evidence="15">NBRC 110071</strain>
    </source>
</reference>
<dbReference type="Gene3D" id="6.10.250.2080">
    <property type="match status" value="1"/>
</dbReference>
<dbReference type="FunFam" id="3.40.1690.10:FF:000001">
    <property type="entry name" value="Flagellar biosynthetic protein FlhB"/>
    <property type="match status" value="1"/>
</dbReference>
<dbReference type="GO" id="GO:0044780">
    <property type="term" value="P:bacterial-type flagellum assembly"/>
    <property type="evidence" value="ECO:0007669"/>
    <property type="project" value="InterPro"/>
</dbReference>
<evidence type="ECO:0000256" key="3">
    <source>
        <dbReference type="ARBA" id="ARBA00021622"/>
    </source>
</evidence>
<evidence type="ECO:0000256" key="9">
    <source>
        <dbReference type="ARBA" id="ARBA00022989"/>
    </source>
</evidence>
<sequence>MAEDDSSQEKTEEATPRRLEKAREEGDVPRSRELSTFAVLMAGSVGLWVFGDRITESVINVMKDNLSVERAALYDTNQMAIHLASAAHEVVWALVPLMGLLAVAAIIGPLGLGGWNFAGKALMPKGSRINPISGLKRMFSMRSLVELVKGILKVSLVGGLAVLIIDWLEPEIMFLPMESMESALAHSVSIILWSAIALSASTLIIAVIDVPYQLYEHAKKLKMSMQDIKDEFKETEGKPEVKRKVRQLQMEMAQRRMMGDVPDADVIITNPTHYSVALKYDPGRASAPIMLAKGADQVAFKIREIGQEYDIPILEAPPLARSIYYNTEIGDEIPEGLYIAVAQVLAYVFQLDQYMAGRGPKPQNPKDFPIPDDLQHE</sequence>
<dbReference type="RefSeq" id="WP_284382318.1">
    <property type="nucleotide sequence ID" value="NZ_BSNM01000015.1"/>
</dbReference>
<dbReference type="Proteomes" id="UP001161389">
    <property type="component" value="Unassembled WGS sequence"/>
</dbReference>
<dbReference type="Gene3D" id="3.40.1690.10">
    <property type="entry name" value="secretion proteins EscU"/>
    <property type="match status" value="1"/>
</dbReference>
<evidence type="ECO:0000256" key="12">
    <source>
        <dbReference type="ARBA" id="ARBA00025078"/>
    </source>
</evidence>
<evidence type="ECO:0000256" key="1">
    <source>
        <dbReference type="ARBA" id="ARBA00004651"/>
    </source>
</evidence>
<keyword evidence="9 13" id="KW-1133">Transmembrane helix</keyword>
<feature type="transmembrane region" description="Helical" evidence="13">
    <location>
        <begin position="90"/>
        <end position="118"/>
    </location>
</feature>
<evidence type="ECO:0000256" key="5">
    <source>
        <dbReference type="ARBA" id="ARBA00022475"/>
    </source>
</evidence>
<dbReference type="PANTHER" id="PTHR30531:SF12">
    <property type="entry name" value="FLAGELLAR BIOSYNTHETIC PROTEIN FLHB"/>
    <property type="match status" value="1"/>
</dbReference>
<dbReference type="AlphaFoldDB" id="A0AA37W953"/>
<evidence type="ECO:0000256" key="14">
    <source>
        <dbReference type="SAM" id="MobiDB-lite"/>
    </source>
</evidence>
<comment type="similarity">
    <text evidence="2 13">Belongs to the type III secretion exporter family.</text>
</comment>
<gene>
    <name evidence="13 15" type="primary">flhB</name>
    <name evidence="15" type="ORF">GCM10007876_28300</name>
</gene>
<keyword evidence="6 13" id="KW-0812">Transmembrane</keyword>
<evidence type="ECO:0000313" key="16">
    <source>
        <dbReference type="Proteomes" id="UP001161389"/>
    </source>
</evidence>
<feature type="region of interest" description="Disordered" evidence="14">
    <location>
        <begin position="1"/>
        <end position="27"/>
    </location>
</feature>
<dbReference type="GO" id="GO:0009306">
    <property type="term" value="P:protein secretion"/>
    <property type="evidence" value="ECO:0007669"/>
    <property type="project" value="InterPro"/>
</dbReference>
<dbReference type="PRINTS" id="PR00950">
    <property type="entry name" value="TYPE3IMSPROT"/>
</dbReference>
<keyword evidence="7 13" id="KW-1005">Bacterial flagellum biogenesis</keyword>
<dbReference type="PANTHER" id="PTHR30531">
    <property type="entry name" value="FLAGELLAR BIOSYNTHETIC PROTEIN FLHB"/>
    <property type="match status" value="1"/>
</dbReference>
<evidence type="ECO:0000256" key="8">
    <source>
        <dbReference type="ARBA" id="ARBA00022927"/>
    </source>
</evidence>
<keyword evidence="5 13" id="KW-1003">Cell membrane</keyword>
<evidence type="ECO:0000256" key="11">
    <source>
        <dbReference type="ARBA" id="ARBA00023225"/>
    </source>
</evidence>
<evidence type="ECO:0000256" key="4">
    <source>
        <dbReference type="ARBA" id="ARBA00022448"/>
    </source>
</evidence>
<evidence type="ECO:0000256" key="10">
    <source>
        <dbReference type="ARBA" id="ARBA00023136"/>
    </source>
</evidence>
<feature type="compositionally biased region" description="Basic and acidic residues" evidence="14">
    <location>
        <begin position="7"/>
        <end position="27"/>
    </location>
</feature>
<keyword evidence="8 13" id="KW-0653">Protein transport</keyword>
<comment type="function">
    <text evidence="12 13">Required for formation of the rod structure in the basal body of the flagellar apparatus. Together with FliI and FliH, may constitute the export apparatus of flagellin.</text>
</comment>
<keyword evidence="15" id="KW-0969">Cilium</keyword>
<protein>
    <recommendedName>
        <fullName evidence="3 13">Flagellar biosynthetic protein FlhB</fullName>
    </recommendedName>
</protein>
<organism evidence="15 16">
    <name type="scientific">Litoribrevibacter albus</name>
    <dbReference type="NCBI Taxonomy" id="1473156"/>
    <lineage>
        <taxon>Bacteria</taxon>
        <taxon>Pseudomonadati</taxon>
        <taxon>Pseudomonadota</taxon>
        <taxon>Gammaproteobacteria</taxon>
        <taxon>Oceanospirillales</taxon>
        <taxon>Oceanospirillaceae</taxon>
        <taxon>Litoribrevibacter</taxon>
    </lineage>
</organism>
<keyword evidence="10 13" id="KW-0472">Membrane</keyword>
<dbReference type="GO" id="GO:0005886">
    <property type="term" value="C:plasma membrane"/>
    <property type="evidence" value="ECO:0007669"/>
    <property type="project" value="UniProtKB-SubCell"/>
</dbReference>
<proteinExistence type="inferred from homology"/>
<keyword evidence="16" id="KW-1185">Reference proteome</keyword>
<dbReference type="Pfam" id="PF01312">
    <property type="entry name" value="Bac_export_2"/>
    <property type="match status" value="1"/>
</dbReference>
<feature type="transmembrane region" description="Helical" evidence="13">
    <location>
        <begin position="147"/>
        <end position="168"/>
    </location>
</feature>